<sequence>MISNMWYAIAASSQVKAGYITTLRRLSKDLALYRDPRGALHCVYDMCAHRGASFERGKVCNDGIKCPFHGIEYNTKGQATLIPSDGKANPKNLSRFHLTTFPVIEVDEIIYLWYGKGEPSPSPRPLPHIGNMAYDEIQVPWTTHYSRVIENQLDVSHLPFVHHNTIGKGNKTLVNGPKFVFESPNEMIHSANNAVDHGQLPKSNEDAAIRSTYMTFRWPNTWVNHISDKLNIMAYFVPVDDENTLLCLRFYNRFTGLEALDRLIAKFGSIGNRVVQNQDRVIVQTQRPKRSDLKINENLVQADRPIIEYRKRRAELIAAADETSEKSPQAAKPSEHDA</sequence>
<dbReference type="Gene3D" id="3.90.380.10">
    <property type="entry name" value="Naphthalene 1,2-dioxygenase Alpha Subunit, Chain A, domain 1"/>
    <property type="match status" value="1"/>
</dbReference>
<gene>
    <name evidence="8" type="ORF">O6R05_06005</name>
</gene>
<keyword evidence="9" id="KW-1185">Reference proteome</keyword>
<dbReference type="CDD" id="cd03469">
    <property type="entry name" value="Rieske_RO_Alpha_N"/>
    <property type="match status" value="1"/>
</dbReference>
<reference evidence="8 9" key="1">
    <citation type="submission" date="2023-01" db="EMBL/GenBank/DDBJ databases">
        <authorList>
            <person name="Lee S.H."/>
            <person name="Jung H.S."/>
            <person name="Yun J.U."/>
        </authorList>
    </citation>
    <scope>NUCLEOTIDE SEQUENCE [LARGE SCALE GENOMIC DNA]</scope>
    <source>
        <strain evidence="8 9">CBA3646</strain>
    </source>
</reference>
<keyword evidence="2" id="KW-0479">Metal-binding</keyword>
<dbReference type="InterPro" id="IPR044043">
    <property type="entry name" value="VanA_C_cat"/>
</dbReference>
<dbReference type="Pfam" id="PF00355">
    <property type="entry name" value="Rieske"/>
    <property type="match status" value="1"/>
</dbReference>
<feature type="domain" description="Rieske" evidence="7">
    <location>
        <begin position="6"/>
        <end position="112"/>
    </location>
</feature>
<protein>
    <submittedName>
        <fullName evidence="8">Aromatic ring-hydroxylating dioxygenase subunit alpha</fullName>
    </submittedName>
</protein>
<evidence type="ECO:0000256" key="6">
    <source>
        <dbReference type="SAM" id="MobiDB-lite"/>
    </source>
</evidence>
<evidence type="ECO:0000313" key="9">
    <source>
        <dbReference type="Proteomes" id="UP001210339"/>
    </source>
</evidence>
<evidence type="ECO:0000256" key="5">
    <source>
        <dbReference type="ARBA" id="ARBA00023014"/>
    </source>
</evidence>
<evidence type="ECO:0000313" key="8">
    <source>
        <dbReference type="EMBL" id="WBW49547.1"/>
    </source>
</evidence>
<dbReference type="GO" id="GO:0051213">
    <property type="term" value="F:dioxygenase activity"/>
    <property type="evidence" value="ECO:0007669"/>
    <property type="project" value="UniProtKB-KW"/>
</dbReference>
<evidence type="ECO:0000259" key="7">
    <source>
        <dbReference type="PROSITE" id="PS51296"/>
    </source>
</evidence>
<dbReference type="PANTHER" id="PTHR21266:SF59">
    <property type="entry name" value="BLR4922 PROTEIN"/>
    <property type="match status" value="1"/>
</dbReference>
<proteinExistence type="predicted"/>
<dbReference type="PANTHER" id="PTHR21266">
    <property type="entry name" value="IRON-SULFUR DOMAIN CONTAINING PROTEIN"/>
    <property type="match status" value="1"/>
</dbReference>
<dbReference type="EMBL" id="CP115667">
    <property type="protein sequence ID" value="WBW49547.1"/>
    <property type="molecule type" value="Genomic_DNA"/>
</dbReference>
<keyword evidence="3" id="KW-0560">Oxidoreductase</keyword>
<organism evidence="8 9">
    <name type="scientific">Peptoniphilus equinus</name>
    <dbReference type="NCBI Taxonomy" id="3016343"/>
    <lineage>
        <taxon>Bacteria</taxon>
        <taxon>Bacillati</taxon>
        <taxon>Bacillota</taxon>
        <taxon>Tissierellia</taxon>
        <taxon>Tissierellales</taxon>
        <taxon>Peptoniphilaceae</taxon>
        <taxon>Peptoniphilus</taxon>
    </lineage>
</organism>
<keyword evidence="8" id="KW-0223">Dioxygenase</keyword>
<dbReference type="PROSITE" id="PS51296">
    <property type="entry name" value="RIESKE"/>
    <property type="match status" value="1"/>
</dbReference>
<dbReference type="SUPFAM" id="SSF55961">
    <property type="entry name" value="Bet v1-like"/>
    <property type="match status" value="1"/>
</dbReference>
<dbReference type="InterPro" id="IPR036922">
    <property type="entry name" value="Rieske_2Fe-2S_sf"/>
</dbReference>
<dbReference type="Pfam" id="PF19112">
    <property type="entry name" value="VanA_C"/>
    <property type="match status" value="1"/>
</dbReference>
<evidence type="ECO:0000256" key="1">
    <source>
        <dbReference type="ARBA" id="ARBA00022714"/>
    </source>
</evidence>
<evidence type="ECO:0000256" key="3">
    <source>
        <dbReference type="ARBA" id="ARBA00023002"/>
    </source>
</evidence>
<dbReference type="InterPro" id="IPR017941">
    <property type="entry name" value="Rieske_2Fe-2S"/>
</dbReference>
<dbReference type="RefSeq" id="WP_271191079.1">
    <property type="nucleotide sequence ID" value="NZ_CP115667.1"/>
</dbReference>
<evidence type="ECO:0000256" key="4">
    <source>
        <dbReference type="ARBA" id="ARBA00023004"/>
    </source>
</evidence>
<dbReference type="Gene3D" id="2.102.10.10">
    <property type="entry name" value="Rieske [2Fe-2S] iron-sulphur domain"/>
    <property type="match status" value="1"/>
</dbReference>
<keyword evidence="5" id="KW-0411">Iron-sulfur</keyword>
<accession>A0ABY7QRY6</accession>
<name>A0ABY7QRY6_9FIRM</name>
<dbReference type="SUPFAM" id="SSF50022">
    <property type="entry name" value="ISP domain"/>
    <property type="match status" value="1"/>
</dbReference>
<evidence type="ECO:0000256" key="2">
    <source>
        <dbReference type="ARBA" id="ARBA00022723"/>
    </source>
</evidence>
<feature type="region of interest" description="Disordered" evidence="6">
    <location>
        <begin position="318"/>
        <end position="338"/>
    </location>
</feature>
<dbReference type="Proteomes" id="UP001210339">
    <property type="component" value="Chromosome"/>
</dbReference>
<dbReference type="InterPro" id="IPR050584">
    <property type="entry name" value="Cholesterol_7-desaturase"/>
</dbReference>
<keyword evidence="1" id="KW-0001">2Fe-2S</keyword>
<keyword evidence="4" id="KW-0408">Iron</keyword>